<evidence type="ECO:0000313" key="2">
    <source>
        <dbReference type="EMBL" id="QGT98726.1"/>
    </source>
</evidence>
<dbReference type="InterPro" id="IPR036868">
    <property type="entry name" value="TusA-like_sf"/>
</dbReference>
<name>A0A6I6D5T7_9FIRM</name>
<dbReference type="RefSeq" id="WP_156202691.1">
    <property type="nucleotide sequence ID" value="NZ_CP046457.1"/>
</dbReference>
<organism evidence="2 3">
    <name type="scientific">Candidatus Syntrophocurvum alkaliphilum</name>
    <dbReference type="NCBI Taxonomy" id="2293317"/>
    <lineage>
        <taxon>Bacteria</taxon>
        <taxon>Bacillati</taxon>
        <taxon>Bacillota</taxon>
        <taxon>Clostridia</taxon>
        <taxon>Eubacteriales</taxon>
        <taxon>Syntrophomonadaceae</taxon>
        <taxon>Candidatus Syntrophocurvum</taxon>
    </lineage>
</organism>
<feature type="domain" description="UPF0033" evidence="1">
    <location>
        <begin position="3"/>
        <end position="66"/>
    </location>
</feature>
<dbReference type="CDD" id="cd03421">
    <property type="entry name" value="SirA_like_N"/>
    <property type="match status" value="1"/>
</dbReference>
<dbReference type="KEGG" id="salq:SYNTR_0133"/>
<dbReference type="AlphaFoldDB" id="A0A6I6D5T7"/>
<dbReference type="Proteomes" id="UP000426444">
    <property type="component" value="Chromosome"/>
</dbReference>
<sequence length="193" mass="21348">MKITVDARGLSCPQPVVLTKKALEDSGTEEIITIVDNKIALENVTKYINSLNLTSEINEKSGEYYINILKEEFSATTDMDEISNTVILITSNVFGKGDDELGNILMKSYMYSLSQIANEIKCIIFMNSGVLLTTEGSDLIKNIEIMEDQGVEIISCGTCLDFYKLQDKLMVGNIGNMYTISEKMITAGKVITI</sequence>
<keyword evidence="3" id="KW-1185">Reference proteome</keyword>
<dbReference type="Pfam" id="PF01206">
    <property type="entry name" value="TusA"/>
    <property type="match status" value="1"/>
</dbReference>
<evidence type="ECO:0000313" key="3">
    <source>
        <dbReference type="Proteomes" id="UP000426444"/>
    </source>
</evidence>
<dbReference type="Pfam" id="PF02635">
    <property type="entry name" value="DsrE"/>
    <property type="match status" value="1"/>
</dbReference>
<evidence type="ECO:0000259" key="1">
    <source>
        <dbReference type="Pfam" id="PF01206"/>
    </source>
</evidence>
<dbReference type="SUPFAM" id="SSF75169">
    <property type="entry name" value="DsrEFH-like"/>
    <property type="match status" value="1"/>
</dbReference>
<dbReference type="SUPFAM" id="SSF64307">
    <property type="entry name" value="SirA-like"/>
    <property type="match status" value="1"/>
</dbReference>
<dbReference type="NCBIfam" id="TIGR03527">
    <property type="entry name" value="selenium_YedF"/>
    <property type="match status" value="1"/>
</dbReference>
<dbReference type="Gene3D" id="3.30.110.40">
    <property type="entry name" value="TusA-like domain"/>
    <property type="match status" value="1"/>
</dbReference>
<reference evidence="3" key="1">
    <citation type="journal article" date="2019" name="Microbiology">
        <title>Complete Genome Sequence of an Uncultured Bacterium of the Candidate Phylum Bipolaricaulota.</title>
        <authorList>
            <person name="Kadnikov V.V."/>
            <person name="Mardanov A.V."/>
            <person name="Beletsky A.V."/>
            <person name="Frank Y.A."/>
            <person name="Karnachuk O.V."/>
            <person name="Ravin N.V."/>
        </authorList>
    </citation>
    <scope>NUCLEOTIDE SEQUENCE [LARGE SCALE GENOMIC DNA]</scope>
</reference>
<dbReference type="InterPro" id="IPR027396">
    <property type="entry name" value="DsrEFH-like"/>
</dbReference>
<dbReference type="InterPro" id="IPR001455">
    <property type="entry name" value="TusA-like"/>
</dbReference>
<gene>
    <name evidence="2" type="ORF">SYNTR_0133</name>
</gene>
<protein>
    <recommendedName>
        <fullName evidence="1">UPF0033 domain-containing protein</fullName>
    </recommendedName>
</protein>
<dbReference type="InterPro" id="IPR003787">
    <property type="entry name" value="Sulphur_relay_DsrE/F-like"/>
</dbReference>
<accession>A0A6I6D5T7</accession>
<dbReference type="InterPro" id="IPR019870">
    <property type="entry name" value="Se_metab_YedF"/>
</dbReference>
<dbReference type="EMBL" id="CP046457">
    <property type="protein sequence ID" value="QGT98726.1"/>
    <property type="molecule type" value="Genomic_DNA"/>
</dbReference>
<proteinExistence type="predicted"/>
<dbReference type="OrthoDB" id="9801500at2"/>
<dbReference type="Gene3D" id="3.40.1260.10">
    <property type="entry name" value="DsrEFH-like"/>
    <property type="match status" value="1"/>
</dbReference>